<gene>
    <name evidence="1" type="ORF">NKI27_14820</name>
</gene>
<protein>
    <submittedName>
        <fullName evidence="1">Uncharacterized protein</fullName>
    </submittedName>
</protein>
<accession>A0ABY6MZQ0</accession>
<evidence type="ECO:0000313" key="2">
    <source>
        <dbReference type="Proteomes" id="UP001163739"/>
    </source>
</evidence>
<organism evidence="1 2">
    <name type="scientific">Alkalimarinus alittae</name>
    <dbReference type="NCBI Taxonomy" id="2961619"/>
    <lineage>
        <taxon>Bacteria</taxon>
        <taxon>Pseudomonadati</taxon>
        <taxon>Pseudomonadota</taxon>
        <taxon>Gammaproteobacteria</taxon>
        <taxon>Alteromonadales</taxon>
        <taxon>Alteromonadaceae</taxon>
        <taxon>Alkalimarinus</taxon>
    </lineage>
</organism>
<proteinExistence type="predicted"/>
<evidence type="ECO:0000313" key="1">
    <source>
        <dbReference type="EMBL" id="UZE95326.1"/>
    </source>
</evidence>
<dbReference type="Proteomes" id="UP001163739">
    <property type="component" value="Chromosome"/>
</dbReference>
<keyword evidence="2" id="KW-1185">Reference proteome</keyword>
<reference evidence="1" key="1">
    <citation type="submission" date="2022-06" db="EMBL/GenBank/DDBJ databases">
        <title>Alkalimarinus sp. nov., isolated from gut of a Alitta virens.</title>
        <authorList>
            <person name="Yang A.I."/>
            <person name="Shin N.-R."/>
        </authorList>
    </citation>
    <scope>NUCLEOTIDE SEQUENCE</scope>
    <source>
        <strain evidence="1">A2M4</strain>
    </source>
</reference>
<name>A0ABY6MZQ0_9ALTE</name>
<dbReference type="RefSeq" id="WP_265046815.1">
    <property type="nucleotide sequence ID" value="NZ_CP100390.1"/>
</dbReference>
<sequence>MNSKNAIYCELSLNELDLSVRIIKAILNFEYDEFWCITMCTREELTMIIGIFQLAKNKLNENGDLAQIKLEFAQYMIFTRALGYVWNFEDFFEHIFNELEFDEIDKLNEKVRRLYTWSEKSMGLE</sequence>
<dbReference type="EMBL" id="CP100390">
    <property type="protein sequence ID" value="UZE95326.1"/>
    <property type="molecule type" value="Genomic_DNA"/>
</dbReference>